<reference evidence="2" key="2">
    <citation type="journal article" date="2023" name="IMA Fungus">
        <title>Comparative genomic study of the Penicillium genus elucidates a diverse pangenome and 15 lateral gene transfer events.</title>
        <authorList>
            <person name="Petersen C."/>
            <person name="Sorensen T."/>
            <person name="Nielsen M.R."/>
            <person name="Sondergaard T.E."/>
            <person name="Sorensen J.L."/>
            <person name="Fitzpatrick D.A."/>
            <person name="Frisvad J.C."/>
            <person name="Nielsen K.L."/>
        </authorList>
    </citation>
    <scope>NUCLEOTIDE SEQUENCE</scope>
    <source>
        <strain evidence="2">IBT 19713</strain>
    </source>
</reference>
<organism evidence="2 3">
    <name type="scientific">Penicillium chermesinum</name>
    <dbReference type="NCBI Taxonomy" id="63820"/>
    <lineage>
        <taxon>Eukaryota</taxon>
        <taxon>Fungi</taxon>
        <taxon>Dikarya</taxon>
        <taxon>Ascomycota</taxon>
        <taxon>Pezizomycotina</taxon>
        <taxon>Eurotiomycetes</taxon>
        <taxon>Eurotiomycetidae</taxon>
        <taxon>Eurotiales</taxon>
        <taxon>Aspergillaceae</taxon>
        <taxon>Penicillium</taxon>
    </lineage>
</organism>
<feature type="compositionally biased region" description="Basic and acidic residues" evidence="1">
    <location>
        <begin position="16"/>
        <end position="26"/>
    </location>
</feature>
<accession>A0A9W9PGT7</accession>
<evidence type="ECO:0000313" key="3">
    <source>
        <dbReference type="Proteomes" id="UP001150941"/>
    </source>
</evidence>
<name>A0A9W9PGT7_9EURO</name>
<proteinExistence type="predicted"/>
<dbReference type="OrthoDB" id="4507903at2759"/>
<feature type="region of interest" description="Disordered" evidence="1">
    <location>
        <begin position="1"/>
        <end position="43"/>
    </location>
</feature>
<gene>
    <name evidence="2" type="ORF">N7468_001528</name>
</gene>
<dbReference type="AlphaFoldDB" id="A0A9W9PGT7"/>
<dbReference type="GeneID" id="83198128"/>
<evidence type="ECO:0000256" key="1">
    <source>
        <dbReference type="SAM" id="MobiDB-lite"/>
    </source>
</evidence>
<dbReference type="EMBL" id="JAPQKS010000002">
    <property type="protein sequence ID" value="KAJ5246545.1"/>
    <property type="molecule type" value="Genomic_DNA"/>
</dbReference>
<comment type="caution">
    <text evidence="2">The sequence shown here is derived from an EMBL/GenBank/DDBJ whole genome shotgun (WGS) entry which is preliminary data.</text>
</comment>
<reference evidence="2" key="1">
    <citation type="submission" date="2022-11" db="EMBL/GenBank/DDBJ databases">
        <authorList>
            <person name="Petersen C."/>
        </authorList>
    </citation>
    <scope>NUCLEOTIDE SEQUENCE</scope>
    <source>
        <strain evidence="2">IBT 19713</strain>
    </source>
</reference>
<sequence>MKADRRSDSSYDGEVEEARVALKTDPKTLQQLSSSSDAVKAKRNKNGLASLENAIKQAKQEEVENSKKKNGKK</sequence>
<protein>
    <submittedName>
        <fullName evidence="2">Uncharacterized protein</fullName>
    </submittedName>
</protein>
<dbReference type="RefSeq" id="XP_058333966.1">
    <property type="nucleotide sequence ID" value="XM_058470825.1"/>
</dbReference>
<feature type="compositionally biased region" description="Polar residues" evidence="1">
    <location>
        <begin position="27"/>
        <end position="37"/>
    </location>
</feature>
<evidence type="ECO:0000313" key="2">
    <source>
        <dbReference type="EMBL" id="KAJ5246545.1"/>
    </source>
</evidence>
<dbReference type="Proteomes" id="UP001150941">
    <property type="component" value="Unassembled WGS sequence"/>
</dbReference>
<keyword evidence="3" id="KW-1185">Reference proteome</keyword>